<reference evidence="2 3" key="1">
    <citation type="submission" date="2017-01" db="EMBL/GenBank/DDBJ databases">
        <title>Novel large sulfur bacteria in the metagenomes of groundwater-fed chemosynthetic microbial mats in the Lake Huron basin.</title>
        <authorList>
            <person name="Sharrar A.M."/>
            <person name="Flood B.E."/>
            <person name="Bailey J.V."/>
            <person name="Jones D.S."/>
            <person name="Biddanda B."/>
            <person name="Ruberg S.A."/>
            <person name="Marcus D.N."/>
            <person name="Dick G.J."/>
        </authorList>
    </citation>
    <scope>NUCLEOTIDE SEQUENCE [LARGE SCALE GENOMIC DNA]</scope>
    <source>
        <strain evidence="2">A8</strain>
    </source>
</reference>
<dbReference type="AlphaFoldDB" id="A0A1Y1QGZ7"/>
<feature type="domain" description="ABC-three component systems C-terminal" evidence="1">
    <location>
        <begin position="267"/>
        <end position="391"/>
    </location>
</feature>
<protein>
    <recommendedName>
        <fullName evidence="1">ABC-three component systems C-terminal domain-containing protein</fullName>
    </recommendedName>
</protein>
<gene>
    <name evidence="2" type="ORF">BWK73_33325</name>
</gene>
<dbReference type="Proteomes" id="UP000192491">
    <property type="component" value="Unassembled WGS sequence"/>
</dbReference>
<evidence type="ECO:0000259" key="1">
    <source>
        <dbReference type="Pfam" id="PF20283"/>
    </source>
</evidence>
<comment type="caution">
    <text evidence="2">The sequence shown here is derived from an EMBL/GenBank/DDBJ whole genome shotgun (WGS) entry which is preliminary data.</text>
</comment>
<evidence type="ECO:0000313" key="3">
    <source>
        <dbReference type="Proteomes" id="UP000192491"/>
    </source>
</evidence>
<dbReference type="EMBL" id="MTEJ01000283">
    <property type="protein sequence ID" value="OQX05551.1"/>
    <property type="molecule type" value="Genomic_DNA"/>
</dbReference>
<evidence type="ECO:0000313" key="2">
    <source>
        <dbReference type="EMBL" id="OQX05551.1"/>
    </source>
</evidence>
<dbReference type="Pfam" id="PF20283">
    <property type="entry name" value="CTD7"/>
    <property type="match status" value="1"/>
</dbReference>
<name>A0A1Y1QGZ7_9GAMM</name>
<proteinExistence type="predicted"/>
<accession>A0A1Y1QGZ7</accession>
<organism evidence="2 3">
    <name type="scientific">Thiothrix lacustris</name>
    <dbReference type="NCBI Taxonomy" id="525917"/>
    <lineage>
        <taxon>Bacteria</taxon>
        <taxon>Pseudomonadati</taxon>
        <taxon>Pseudomonadota</taxon>
        <taxon>Gammaproteobacteria</taxon>
        <taxon>Thiotrichales</taxon>
        <taxon>Thiotrichaceae</taxon>
        <taxon>Thiothrix</taxon>
    </lineage>
</organism>
<dbReference type="InterPro" id="IPR046913">
    <property type="entry name" value="ABC-3C_CTD7"/>
</dbReference>
<sequence length="406" mass="45336">MSNQSVGTFSANASMLGYLYQVRVALLWALQQAKIGEFTVSLETLDDVTFEANGVPISVLQTKHSIVKKANLSDTSTDLWKTLRVWLVGNSSGEVPSDTALFLITTASITEGTAAHALCAHAPTRDIPNACSRLKQAAATSSNASLQDVFATFLALNHTEQERLLNRVIVVPDEGNVEEILSKIESELHWMTLHHQKVAIEHLEGWWFKRIVHELVNSGCCVSRTELEVQISNIQESLKPDSLPIDDAIERLMVALDQLPEFSERNFYRQIECVGAGTGRILNAINSYHKAFAQRSQWTRDELLFDTDISKYEHTLKTEWSLTRDQICDELGDSPADNAMAKAGREILKWAENVALPIRPNVAAPWVCRGSLHMLADEMKIGWHPIFEERLAKILTMESDSIAETV</sequence>